<dbReference type="NCBIfam" id="NF045474">
    <property type="entry name" value="Opp2C"/>
    <property type="match status" value="1"/>
</dbReference>
<dbReference type="PANTHER" id="PTHR43386:SF1">
    <property type="entry name" value="D,D-DIPEPTIDE TRANSPORT SYSTEM PERMEASE PROTEIN DDPC-RELATED"/>
    <property type="match status" value="1"/>
</dbReference>
<name>A0A2C6WNG4_9STAP</name>
<dbReference type="InterPro" id="IPR050366">
    <property type="entry name" value="BP-dependent_transpt_permease"/>
</dbReference>
<dbReference type="Gene3D" id="1.10.3720.10">
    <property type="entry name" value="MetI-like"/>
    <property type="match status" value="1"/>
</dbReference>
<dbReference type="EMBL" id="MRZN01000006">
    <property type="protein sequence ID" value="PHK49909.1"/>
    <property type="molecule type" value="Genomic_DNA"/>
</dbReference>
<evidence type="ECO:0000256" key="6">
    <source>
        <dbReference type="ARBA" id="ARBA00022989"/>
    </source>
</evidence>
<evidence type="ECO:0000256" key="8">
    <source>
        <dbReference type="ARBA" id="ARBA00023136"/>
    </source>
</evidence>
<evidence type="ECO:0000313" key="16">
    <source>
        <dbReference type="Proteomes" id="UP000223828"/>
    </source>
</evidence>
<dbReference type="PROSITE" id="PS50928">
    <property type="entry name" value="ABC_TM1"/>
    <property type="match status" value="1"/>
</dbReference>
<feature type="transmembrane region" description="Helical" evidence="12">
    <location>
        <begin position="131"/>
        <end position="149"/>
    </location>
</feature>
<dbReference type="OrthoDB" id="9797472at2"/>
<dbReference type="PANTHER" id="PTHR43386">
    <property type="entry name" value="OLIGOPEPTIDE TRANSPORT SYSTEM PERMEASE PROTEIN APPC"/>
    <property type="match status" value="1"/>
</dbReference>
<keyword evidence="2 12" id="KW-0813">Transport</keyword>
<comment type="similarity">
    <text evidence="9">Belongs to the binding-protein-dependent transport system permease family. OppBC subfamily.</text>
</comment>
<evidence type="ECO:0000313" key="14">
    <source>
        <dbReference type="EMBL" id="PHK49909.1"/>
    </source>
</evidence>
<evidence type="ECO:0000313" key="17">
    <source>
        <dbReference type="Proteomes" id="UP001056588"/>
    </source>
</evidence>
<protein>
    <recommendedName>
        <fullName evidence="11">Nickel import system permease protein NikC</fullName>
    </recommendedName>
</protein>
<evidence type="ECO:0000256" key="4">
    <source>
        <dbReference type="ARBA" id="ARBA00022596"/>
    </source>
</evidence>
<dbReference type="CDD" id="cd06261">
    <property type="entry name" value="TM_PBP2"/>
    <property type="match status" value="1"/>
</dbReference>
<dbReference type="Proteomes" id="UP001056588">
    <property type="component" value="Chromosome"/>
</dbReference>
<dbReference type="InterPro" id="IPR035906">
    <property type="entry name" value="MetI-like_sf"/>
</dbReference>
<keyword evidence="7" id="KW-0921">Nickel transport</keyword>
<evidence type="ECO:0000256" key="1">
    <source>
        <dbReference type="ARBA" id="ARBA00004651"/>
    </source>
</evidence>
<reference evidence="14" key="1">
    <citation type="journal article" date="2017" name="Appl. Environ. Microbiol.">
        <title>Staphylococcus edaphicus sp. nov., isolated in Antarctica, harbours mecC gene and genomic islands with suspected role in adaptation to extreme environment.</title>
        <authorList>
            <person name="Pantucek R."/>
            <person name="Sedlacek I."/>
            <person name="Indrakova A."/>
            <person name="Vrbovska V."/>
            <person name="Maslanova I."/>
            <person name="Kovarovic V."/>
            <person name="Svec P."/>
            <person name="Kralova S."/>
            <person name="Kristofova L."/>
            <person name="Keklakova J."/>
            <person name="Petras P."/>
            <person name="Doskar J."/>
        </authorList>
    </citation>
    <scope>NUCLEOTIDE SEQUENCE</scope>
    <source>
        <strain evidence="14">CCM 8730</strain>
    </source>
</reference>
<dbReference type="Proteomes" id="UP000223828">
    <property type="component" value="Unassembled WGS sequence"/>
</dbReference>
<keyword evidence="8 12" id="KW-0472">Membrane</keyword>
<keyword evidence="6 12" id="KW-1133">Transmembrane helix</keyword>
<dbReference type="AlphaFoldDB" id="A0A2C6WNG4"/>
<dbReference type="InterPro" id="IPR053385">
    <property type="entry name" value="ABC_transport_permease"/>
</dbReference>
<reference evidence="16" key="2">
    <citation type="submission" date="2017-10" db="EMBL/GenBank/DDBJ databases">
        <title>Staphylococcus edaphicus sp. nov., isolated in Antarctica, harbouring mecC gene and genomic islands essential in adaptation to extreme environment.</title>
        <authorList>
            <person name="Pantucek R."/>
            <person name="Sedlacek I."/>
            <person name="Indrakova A."/>
            <person name="Vrbovska V."/>
            <person name="Maslanova I."/>
            <person name="Kovarovic V."/>
            <person name="Svec P."/>
            <person name="Kralova S."/>
            <person name="Kristofova L."/>
            <person name="Keklakova J."/>
            <person name="Petras P."/>
            <person name="Doskar J."/>
        </authorList>
    </citation>
    <scope>NUCLEOTIDE SEQUENCE [LARGE SCALE GENOMIC DNA]</scope>
    <source>
        <strain evidence="16">CCM 5085</strain>
    </source>
</reference>
<keyword evidence="3" id="KW-1003">Cell membrane</keyword>
<dbReference type="EMBL" id="CP093217">
    <property type="protein sequence ID" value="UQW81829.1"/>
    <property type="molecule type" value="Genomic_DNA"/>
</dbReference>
<dbReference type="InterPro" id="IPR000515">
    <property type="entry name" value="MetI-like"/>
</dbReference>
<feature type="transmembrane region" description="Helical" evidence="12">
    <location>
        <begin position="70"/>
        <end position="95"/>
    </location>
</feature>
<dbReference type="GO" id="GO:0005886">
    <property type="term" value="C:plasma membrane"/>
    <property type="evidence" value="ECO:0007669"/>
    <property type="project" value="UniProtKB-SubCell"/>
</dbReference>
<evidence type="ECO:0000256" key="9">
    <source>
        <dbReference type="ARBA" id="ARBA00024202"/>
    </source>
</evidence>
<evidence type="ECO:0000256" key="10">
    <source>
        <dbReference type="ARBA" id="ARBA00038669"/>
    </source>
</evidence>
<reference evidence="15" key="4">
    <citation type="submission" date="2022-03" db="EMBL/GenBank/DDBJ databases">
        <title>Complete Genome Sequence of Staphylococcus edaphicus strain CCM 8731.</title>
        <authorList>
            <person name="Rimmer C.O."/>
            <person name="Thomas J.C."/>
        </authorList>
    </citation>
    <scope>NUCLEOTIDE SEQUENCE</scope>
    <source>
        <strain evidence="15">CCM 8731</strain>
    </source>
</reference>
<evidence type="ECO:0000256" key="11">
    <source>
        <dbReference type="ARBA" id="ARBA00044773"/>
    </source>
</evidence>
<keyword evidence="17" id="KW-1185">Reference proteome</keyword>
<keyword evidence="5 12" id="KW-0812">Transmembrane</keyword>
<gene>
    <name evidence="14" type="ORF">BTJ66_05240</name>
    <name evidence="15" type="ORF">MNY58_01555</name>
</gene>
<proteinExistence type="inferred from homology"/>
<evidence type="ECO:0000256" key="5">
    <source>
        <dbReference type="ARBA" id="ARBA00022692"/>
    </source>
</evidence>
<feature type="transmembrane region" description="Helical" evidence="12">
    <location>
        <begin position="9"/>
        <end position="28"/>
    </location>
</feature>
<evidence type="ECO:0000256" key="3">
    <source>
        <dbReference type="ARBA" id="ARBA00022475"/>
    </source>
</evidence>
<keyword evidence="7" id="KW-0406">Ion transport</keyword>
<comment type="subcellular location">
    <subcellularLocation>
        <location evidence="1 12">Cell membrane</location>
        <topology evidence="1 12">Multi-pass membrane protein</topology>
    </subcellularLocation>
</comment>
<feature type="transmembrane region" description="Helical" evidence="12">
    <location>
        <begin position="189"/>
        <end position="214"/>
    </location>
</feature>
<feature type="transmembrane region" description="Helical" evidence="12">
    <location>
        <begin position="234"/>
        <end position="256"/>
    </location>
</feature>
<evidence type="ECO:0000256" key="12">
    <source>
        <dbReference type="RuleBase" id="RU363032"/>
    </source>
</evidence>
<evidence type="ECO:0000313" key="15">
    <source>
        <dbReference type="EMBL" id="UQW81829.1"/>
    </source>
</evidence>
<sequence>MKQINQRHIIIYIFVVYLFVLVIAQFFVSSGSAYDVNLDSSLERPNLTHWLGTDDYGRDLFSRVIIGARYTLIISLITLLATVFIGVPLGLIAGYKKGVLDAFIMRMIDIGLSIPEFVLMIALASFFKPSIWNLVIAITIIKWMTYTRLTRAVVSNEINKTYVQMARLFNVPTHNIMFKHFMPQVMPSIIVLMTVDFGKIILYISSLSFLGLGAQPPSPEWGAMLNAGRDYLSAYPLLMIVPAGLITLTILLFNLAGDALRDKLLKGQRDMHD</sequence>
<feature type="domain" description="ABC transmembrane type-1" evidence="13">
    <location>
        <begin position="68"/>
        <end position="257"/>
    </location>
</feature>
<evidence type="ECO:0000256" key="2">
    <source>
        <dbReference type="ARBA" id="ARBA00022448"/>
    </source>
</evidence>
<dbReference type="RefSeq" id="WP_099089918.1">
    <property type="nucleotide sequence ID" value="NZ_CP093217.1"/>
</dbReference>
<comment type="subunit">
    <text evidence="10">The complex is composed of two ATP-binding proteins (NikD and NikE), two transmembrane proteins (NikB and NikC) and a solute-binding protein (NikA).</text>
</comment>
<evidence type="ECO:0000259" key="13">
    <source>
        <dbReference type="PROSITE" id="PS50928"/>
    </source>
</evidence>
<reference evidence="14" key="3">
    <citation type="submission" date="2017-10" db="EMBL/GenBank/DDBJ databases">
        <authorList>
            <person name="Vrbovska V."/>
            <person name="Kovarovic V."/>
            <person name="Indrakova A."/>
        </authorList>
    </citation>
    <scope>NUCLEOTIDE SEQUENCE</scope>
    <source>
        <strain evidence="14">CCM 8730</strain>
    </source>
</reference>
<organism evidence="14 16">
    <name type="scientific">Staphylococcus edaphicus</name>
    <dbReference type="NCBI Taxonomy" id="1955013"/>
    <lineage>
        <taxon>Bacteria</taxon>
        <taxon>Bacillati</taxon>
        <taxon>Bacillota</taxon>
        <taxon>Bacilli</taxon>
        <taxon>Bacillales</taxon>
        <taxon>Staphylococcaceae</taxon>
        <taxon>Staphylococcus</taxon>
    </lineage>
</organism>
<dbReference type="GO" id="GO:0015675">
    <property type="term" value="P:nickel cation transport"/>
    <property type="evidence" value="ECO:0007669"/>
    <property type="project" value="UniProtKB-KW"/>
</dbReference>
<dbReference type="SUPFAM" id="SSF161098">
    <property type="entry name" value="MetI-like"/>
    <property type="match status" value="1"/>
</dbReference>
<dbReference type="GO" id="GO:0055085">
    <property type="term" value="P:transmembrane transport"/>
    <property type="evidence" value="ECO:0007669"/>
    <property type="project" value="InterPro"/>
</dbReference>
<keyword evidence="4" id="KW-0533">Nickel</keyword>
<evidence type="ECO:0000256" key="7">
    <source>
        <dbReference type="ARBA" id="ARBA00023112"/>
    </source>
</evidence>
<feature type="transmembrane region" description="Helical" evidence="12">
    <location>
        <begin position="107"/>
        <end position="125"/>
    </location>
</feature>
<accession>A0A2C6WNG4</accession>
<dbReference type="Pfam" id="PF00528">
    <property type="entry name" value="BPD_transp_1"/>
    <property type="match status" value="1"/>
</dbReference>